<evidence type="ECO:0000313" key="1">
    <source>
        <dbReference type="EMBL" id="MDA3732864.1"/>
    </source>
</evidence>
<sequence>MSQFDATDDKQLRVEFSSLMAGLKSNYPNWDFNLNDKNMLRFWYESLSDIPMNVLKIGIHKLIAQEEFYPNIAKIRKACAEVINGPEIDETDAWGMVQGAIHNYGYARVNEALASLPEEVVQAIKAMGGWAELCASENLEADRAHFYRTMKSINKRRQAEQVLSIGIHEQMSLLQKPKEQAVAYITYEEHYEKQPIEVAQRGMAKVKDVLENIGA</sequence>
<gene>
    <name evidence="1" type="ORF">PBV87_15410</name>
</gene>
<organism evidence="1 2">
    <name type="scientific">Holtiella tumoricola</name>
    <dbReference type="NCBI Taxonomy" id="3018743"/>
    <lineage>
        <taxon>Bacteria</taxon>
        <taxon>Bacillati</taxon>
        <taxon>Bacillota</taxon>
        <taxon>Clostridia</taxon>
        <taxon>Lachnospirales</taxon>
        <taxon>Cellulosilyticaceae</taxon>
        <taxon>Holtiella</taxon>
    </lineage>
</organism>
<reference evidence="1" key="1">
    <citation type="journal article" date="2023" name="Int. J. Syst. Evol. Microbiol.">
        <title>&lt;i&gt;Holtiella tumoricola&lt;/i&gt; gen. nov. sp. nov., isolated from a human clinical sample.</title>
        <authorList>
            <person name="Allen-Vercoe E."/>
            <person name="Daigneault M.C."/>
            <person name="Vancuren S.J."/>
            <person name="Cochrane K."/>
            <person name="O'Neal L.L."/>
            <person name="Sankaranarayanan K."/>
            <person name="Lawson P.A."/>
        </authorList>
    </citation>
    <scope>NUCLEOTIDE SEQUENCE</scope>
    <source>
        <strain evidence="1">CC70A</strain>
    </source>
</reference>
<accession>A0AA42DPL4</accession>
<comment type="caution">
    <text evidence="1">The sequence shown here is derived from an EMBL/GenBank/DDBJ whole genome shotgun (WGS) entry which is preliminary data.</text>
</comment>
<evidence type="ECO:0000313" key="2">
    <source>
        <dbReference type="Proteomes" id="UP001169242"/>
    </source>
</evidence>
<name>A0AA42DPL4_9FIRM</name>
<proteinExistence type="predicted"/>
<dbReference type="Proteomes" id="UP001169242">
    <property type="component" value="Unassembled WGS sequence"/>
</dbReference>
<keyword evidence="2" id="KW-1185">Reference proteome</keyword>
<protein>
    <submittedName>
        <fullName evidence="1">Replicative helicase loader/inhibitor</fullName>
    </submittedName>
</protein>
<dbReference type="RefSeq" id="WP_271012845.1">
    <property type="nucleotide sequence ID" value="NZ_JAQIFT010000057.1"/>
</dbReference>
<dbReference type="AlphaFoldDB" id="A0AA42DPL4"/>
<dbReference type="Gene3D" id="1.10.8.200">
    <property type="entry name" value="Replisome organizer (g39p helicase loader/inhibitor protein)"/>
    <property type="match status" value="1"/>
</dbReference>
<dbReference type="EMBL" id="JAQIFT010000057">
    <property type="protein sequence ID" value="MDA3732864.1"/>
    <property type="molecule type" value="Genomic_DNA"/>
</dbReference>